<evidence type="ECO:0000256" key="2">
    <source>
        <dbReference type="RuleBase" id="RU003876"/>
    </source>
</evidence>
<proteinExistence type="inferred from homology"/>
<gene>
    <name evidence="4" type="primary">NAP1L1</name>
    <name evidence="4" type="ORF">g.14414</name>
</gene>
<dbReference type="InterPro" id="IPR037231">
    <property type="entry name" value="NAP-like_sf"/>
</dbReference>
<evidence type="ECO:0000256" key="1">
    <source>
        <dbReference type="ARBA" id="ARBA00009947"/>
    </source>
</evidence>
<dbReference type="PANTHER" id="PTHR11875">
    <property type="entry name" value="TESTIS-SPECIFIC Y-ENCODED PROTEIN"/>
    <property type="match status" value="1"/>
</dbReference>
<dbReference type="InterPro" id="IPR002164">
    <property type="entry name" value="NAP_family"/>
</dbReference>
<name>A0A6G1S975_9ACAR</name>
<feature type="compositionally biased region" description="Acidic residues" evidence="3">
    <location>
        <begin position="303"/>
        <end position="338"/>
    </location>
</feature>
<reference evidence="4" key="1">
    <citation type="submission" date="2018-10" db="EMBL/GenBank/DDBJ databases">
        <title>Transcriptome assembly of Aceria tosichella (Wheat curl mite) Type 2.</title>
        <authorList>
            <person name="Scully E.D."/>
            <person name="Geib S.M."/>
            <person name="Palmer N.A."/>
            <person name="Gupta A.K."/>
            <person name="Sarath G."/>
            <person name="Tatineni S."/>
        </authorList>
    </citation>
    <scope>NUCLEOTIDE SEQUENCE</scope>
    <source>
        <strain evidence="4">LincolnNE</strain>
    </source>
</reference>
<dbReference type="Pfam" id="PF00956">
    <property type="entry name" value="NAP"/>
    <property type="match status" value="1"/>
</dbReference>
<evidence type="ECO:0000313" key="4">
    <source>
        <dbReference type="EMBL" id="MDE46919.1"/>
    </source>
</evidence>
<dbReference type="Gene3D" id="3.30.1120.90">
    <property type="entry name" value="Nucleosome assembly protein"/>
    <property type="match status" value="1"/>
</dbReference>
<dbReference type="AlphaFoldDB" id="A0A6G1S975"/>
<comment type="similarity">
    <text evidence="1 2">Belongs to the nucleosome assembly protein (NAP) family.</text>
</comment>
<organism evidence="4">
    <name type="scientific">Aceria tosichella</name>
    <name type="common">wheat curl mite</name>
    <dbReference type="NCBI Taxonomy" id="561515"/>
    <lineage>
        <taxon>Eukaryota</taxon>
        <taxon>Metazoa</taxon>
        <taxon>Ecdysozoa</taxon>
        <taxon>Arthropoda</taxon>
        <taxon>Chelicerata</taxon>
        <taxon>Arachnida</taxon>
        <taxon>Acari</taxon>
        <taxon>Acariformes</taxon>
        <taxon>Trombidiformes</taxon>
        <taxon>Prostigmata</taxon>
        <taxon>Eupodina</taxon>
        <taxon>Eriophyoidea</taxon>
        <taxon>Eriophyidae</taxon>
        <taxon>Eriophyinae</taxon>
        <taxon>Aceriini</taxon>
        <taxon>Aceria</taxon>
    </lineage>
</organism>
<protein>
    <submittedName>
        <fullName evidence="4">Nucleosome assembly protein 1-like 1</fullName>
    </submittedName>
</protein>
<dbReference type="EMBL" id="GGYP01002148">
    <property type="protein sequence ID" value="MDE46919.1"/>
    <property type="molecule type" value="Transcribed_RNA"/>
</dbReference>
<dbReference type="GO" id="GO:0005634">
    <property type="term" value="C:nucleus"/>
    <property type="evidence" value="ECO:0007669"/>
    <property type="project" value="InterPro"/>
</dbReference>
<dbReference type="SUPFAM" id="SSF143113">
    <property type="entry name" value="NAP-like"/>
    <property type="match status" value="1"/>
</dbReference>
<feature type="region of interest" description="Disordered" evidence="3">
    <location>
        <begin position="303"/>
        <end position="351"/>
    </location>
</feature>
<dbReference type="Gene3D" id="1.20.5.1500">
    <property type="match status" value="1"/>
</dbReference>
<dbReference type="GO" id="GO:0006334">
    <property type="term" value="P:nucleosome assembly"/>
    <property type="evidence" value="ECO:0007669"/>
    <property type="project" value="InterPro"/>
</dbReference>
<accession>A0A6G1S975</accession>
<evidence type="ECO:0000256" key="3">
    <source>
        <dbReference type="SAM" id="MobiDB-lite"/>
    </source>
</evidence>
<sequence length="351" mass="40748">MDKFDTFALGYDGSQYPVIPKFMKRRVDALKKLQLEHIKIQHEYNKRLQQLELEFEEKHRVFYDKRAEIINGREPTDEECQLPANLAQDEYNGDQENGIDANEFTEKEQEELASKVKGLPCFWLGCLSSTYNFSESIEDHDRPVLKYLNDIKLSYKNDDDTLSYVLDFHFDENPYFKNSKLSKTYYLKVNPDENDPFSYEGFEVFKSEGCQIDWFPGKDVTKLKKNVVQKNKANGATRLKEKEVERDSFFYFFKPPQVPESTKTEDIDEEMAAIMAVDFELGELIRQSLIPKAVLYYNGFMTEDDDDSDMDDDESLGEHDDDSEDSDEALDSDEDSDEDGKSADSLAKKTA</sequence>